<evidence type="ECO:0000313" key="3">
    <source>
        <dbReference type="EMBL" id="GLY75313.1"/>
    </source>
</evidence>
<dbReference type="Pfam" id="PF00582">
    <property type="entry name" value="Usp"/>
    <property type="match status" value="1"/>
</dbReference>
<organism evidence="3 4">
    <name type="scientific">Actinoallomurus iriomotensis</name>
    <dbReference type="NCBI Taxonomy" id="478107"/>
    <lineage>
        <taxon>Bacteria</taxon>
        <taxon>Bacillati</taxon>
        <taxon>Actinomycetota</taxon>
        <taxon>Actinomycetes</taxon>
        <taxon>Streptosporangiales</taxon>
        <taxon>Thermomonosporaceae</taxon>
        <taxon>Actinoallomurus</taxon>
    </lineage>
</organism>
<dbReference type="AlphaFoldDB" id="A0A9W6RGH5"/>
<evidence type="ECO:0000313" key="4">
    <source>
        <dbReference type="Proteomes" id="UP001165135"/>
    </source>
</evidence>
<protein>
    <recommendedName>
        <fullName evidence="2">UspA domain-containing protein</fullName>
    </recommendedName>
</protein>
<name>A0A9W6RGH5_9ACTN</name>
<evidence type="ECO:0000259" key="2">
    <source>
        <dbReference type="Pfam" id="PF00582"/>
    </source>
</evidence>
<reference evidence="3" key="1">
    <citation type="submission" date="2023-03" db="EMBL/GenBank/DDBJ databases">
        <title>Actinoallomurus iriomotensis NBRC 103681.</title>
        <authorList>
            <person name="Ichikawa N."/>
            <person name="Sato H."/>
            <person name="Tonouchi N."/>
        </authorList>
    </citation>
    <scope>NUCLEOTIDE SEQUENCE</scope>
    <source>
        <strain evidence="3">NBRC 103681</strain>
    </source>
</reference>
<gene>
    <name evidence="3" type="ORF">Airi01_035800</name>
</gene>
<feature type="domain" description="UspA" evidence="2">
    <location>
        <begin position="29"/>
        <end position="91"/>
    </location>
</feature>
<proteinExistence type="predicted"/>
<dbReference type="SUPFAM" id="SSF52402">
    <property type="entry name" value="Adenine nucleotide alpha hydrolases-like"/>
    <property type="match status" value="1"/>
</dbReference>
<evidence type="ECO:0000256" key="1">
    <source>
        <dbReference type="SAM" id="MobiDB-lite"/>
    </source>
</evidence>
<dbReference type="Proteomes" id="UP001165135">
    <property type="component" value="Unassembled WGS sequence"/>
</dbReference>
<sequence length="111" mass="11438">MIAGQVGTAFAVRTQRASPRPLGMPPPRRERYPDVAVAENTPRDRPVTALVEASVDADLAVVAAAATPALRLGSVGHGLIRHARCLVAVVPSRGAESEAREVGNVRAGPGG</sequence>
<dbReference type="InterPro" id="IPR014729">
    <property type="entry name" value="Rossmann-like_a/b/a_fold"/>
</dbReference>
<dbReference type="EMBL" id="BSTJ01000004">
    <property type="protein sequence ID" value="GLY75313.1"/>
    <property type="molecule type" value="Genomic_DNA"/>
</dbReference>
<dbReference type="Gene3D" id="3.40.50.620">
    <property type="entry name" value="HUPs"/>
    <property type="match status" value="1"/>
</dbReference>
<dbReference type="InterPro" id="IPR006016">
    <property type="entry name" value="UspA"/>
</dbReference>
<comment type="caution">
    <text evidence="3">The sequence shown here is derived from an EMBL/GenBank/DDBJ whole genome shotgun (WGS) entry which is preliminary data.</text>
</comment>
<feature type="region of interest" description="Disordered" evidence="1">
    <location>
        <begin position="13"/>
        <end position="33"/>
    </location>
</feature>
<accession>A0A9W6RGH5</accession>